<evidence type="ECO:0000313" key="2">
    <source>
        <dbReference type="Proteomes" id="UP000076490"/>
    </source>
</evidence>
<dbReference type="RefSeq" id="WP_063181398.1">
    <property type="nucleotide sequence ID" value="NZ_LQNT01000010.1"/>
</dbReference>
<dbReference type="AlphaFoldDB" id="A0A165GUE3"/>
<sequence>MSNNQAQSYAKDVPGKDRLKMAATAMAANAKLHTKKKSEPLVADERVDEKLAEEIISLWPATPKAAAETMVKFYGQPNEATVNRLTWYNNGPWKRTVVFKEEIPHDFPEPHVDCLEQTIDYHVPADKVGLIGELEGSLVVDRTKGEVSVHCDNEGANTLSMNMMHEVVTGKRTPQEARDFIKNEIVEYMMDRSAPYCESFQFELPQGSQWDPDKTVVQDKMLEEAVGKVKKTLGIKS</sequence>
<comment type="caution">
    <text evidence="1">The sequence shown here is derived from an EMBL/GenBank/DDBJ whole genome shotgun (WGS) entry which is preliminary data.</text>
</comment>
<reference evidence="1 2" key="1">
    <citation type="submission" date="2016-01" db="EMBL/GenBank/DDBJ databases">
        <title>Whole genome sequencing of Bhargavaea cecembensis T14.</title>
        <authorList>
            <person name="Hong K.W."/>
        </authorList>
    </citation>
    <scope>NUCLEOTIDE SEQUENCE [LARGE SCALE GENOMIC DNA]</scope>
    <source>
        <strain evidence="1 2">T14</strain>
    </source>
</reference>
<accession>A0A165GUE3</accession>
<dbReference type="EMBL" id="LQNT01000010">
    <property type="protein sequence ID" value="KZE37725.1"/>
    <property type="molecule type" value="Genomic_DNA"/>
</dbReference>
<organism evidence="1 2">
    <name type="scientific">Bhargavaea cecembensis</name>
    <dbReference type="NCBI Taxonomy" id="394098"/>
    <lineage>
        <taxon>Bacteria</taxon>
        <taxon>Bacillati</taxon>
        <taxon>Bacillota</taxon>
        <taxon>Bacilli</taxon>
        <taxon>Bacillales</taxon>
        <taxon>Caryophanaceae</taxon>
        <taxon>Bhargavaea</taxon>
    </lineage>
</organism>
<dbReference type="OrthoDB" id="1350443at2"/>
<gene>
    <name evidence="1" type="ORF">AV656_09325</name>
</gene>
<name>A0A165GUE3_9BACL</name>
<proteinExistence type="predicted"/>
<dbReference type="Proteomes" id="UP000076490">
    <property type="component" value="Unassembled WGS sequence"/>
</dbReference>
<evidence type="ECO:0000313" key="1">
    <source>
        <dbReference type="EMBL" id="KZE37725.1"/>
    </source>
</evidence>
<protein>
    <submittedName>
        <fullName evidence="1">Uncharacterized protein</fullName>
    </submittedName>
</protein>